<dbReference type="EMBL" id="JBHSFE010000007">
    <property type="protein sequence ID" value="MFC4607406.1"/>
    <property type="molecule type" value="Genomic_DNA"/>
</dbReference>
<organism evidence="1 2">
    <name type="scientific">Streptomyces maoxianensis</name>
    <dbReference type="NCBI Taxonomy" id="1459942"/>
    <lineage>
        <taxon>Bacteria</taxon>
        <taxon>Bacillati</taxon>
        <taxon>Actinomycetota</taxon>
        <taxon>Actinomycetes</taxon>
        <taxon>Kitasatosporales</taxon>
        <taxon>Streptomycetaceae</taxon>
        <taxon>Streptomyces</taxon>
    </lineage>
</organism>
<dbReference type="Proteomes" id="UP001595993">
    <property type="component" value="Unassembled WGS sequence"/>
</dbReference>
<protein>
    <recommendedName>
        <fullName evidence="3">DUF3558 domain-containing protein</fullName>
    </recommendedName>
</protein>
<gene>
    <name evidence="1" type="ORF">ACFO9E_06200</name>
</gene>
<keyword evidence="2" id="KW-1185">Reference proteome</keyword>
<evidence type="ECO:0000313" key="2">
    <source>
        <dbReference type="Proteomes" id="UP001595993"/>
    </source>
</evidence>
<evidence type="ECO:0000313" key="1">
    <source>
        <dbReference type="EMBL" id="MFC4607406.1"/>
    </source>
</evidence>
<sequence length="216" mass="23623">MRLIRWAVGCGMIVTASLLTVGCSSEEPRRSDSPKGWAACNEFFGSKNIDTLDKQMDDGELRIENQLASVEQLASSMASQARSWEPGSEAHWSVSYEPCRIAIPEKGQRFTSDIRWSKYSVADLESGKAPGAWSRASGDVFTSEALDRDTLQAAFPCKVSGTHKQQEDGLPLQVRVRGKAMSGFDEDFRGKLTSALARKMSGELGCVNKPEIPGEL</sequence>
<dbReference type="RefSeq" id="WP_381192379.1">
    <property type="nucleotide sequence ID" value="NZ_JBHSFE010000007.1"/>
</dbReference>
<accession>A0ABV9FZF8</accession>
<dbReference type="PROSITE" id="PS51257">
    <property type="entry name" value="PROKAR_LIPOPROTEIN"/>
    <property type="match status" value="1"/>
</dbReference>
<name>A0ABV9FZF8_9ACTN</name>
<proteinExistence type="predicted"/>
<reference evidence="2" key="1">
    <citation type="journal article" date="2019" name="Int. J. Syst. Evol. Microbiol.">
        <title>The Global Catalogue of Microorganisms (GCM) 10K type strain sequencing project: providing services to taxonomists for standard genome sequencing and annotation.</title>
        <authorList>
            <consortium name="The Broad Institute Genomics Platform"/>
            <consortium name="The Broad Institute Genome Sequencing Center for Infectious Disease"/>
            <person name="Wu L."/>
            <person name="Ma J."/>
        </authorList>
    </citation>
    <scope>NUCLEOTIDE SEQUENCE [LARGE SCALE GENOMIC DNA]</scope>
    <source>
        <strain evidence="2">CGMCC 4.7139</strain>
    </source>
</reference>
<evidence type="ECO:0008006" key="3">
    <source>
        <dbReference type="Google" id="ProtNLM"/>
    </source>
</evidence>
<comment type="caution">
    <text evidence="1">The sequence shown here is derived from an EMBL/GenBank/DDBJ whole genome shotgun (WGS) entry which is preliminary data.</text>
</comment>